<accession>A0A6J4TLJ4</accession>
<gene>
    <name evidence="2" type="ORF">AVDCRST_MAG13-3715</name>
</gene>
<feature type="compositionally biased region" description="Basic and acidic residues" evidence="1">
    <location>
        <begin position="306"/>
        <end position="318"/>
    </location>
</feature>
<feature type="compositionally biased region" description="Basic and acidic residues" evidence="1">
    <location>
        <begin position="142"/>
        <end position="176"/>
    </location>
</feature>
<feature type="region of interest" description="Disordered" evidence="1">
    <location>
        <begin position="1"/>
        <end position="411"/>
    </location>
</feature>
<feature type="non-terminal residue" evidence="2">
    <location>
        <position position="411"/>
    </location>
</feature>
<feature type="non-terminal residue" evidence="2">
    <location>
        <position position="1"/>
    </location>
</feature>
<feature type="compositionally biased region" description="Basic residues" evidence="1">
    <location>
        <begin position="177"/>
        <end position="207"/>
    </location>
</feature>
<evidence type="ECO:0000313" key="2">
    <source>
        <dbReference type="EMBL" id="CAA9525753.1"/>
    </source>
</evidence>
<evidence type="ECO:0000256" key="1">
    <source>
        <dbReference type="SAM" id="MobiDB-lite"/>
    </source>
</evidence>
<feature type="compositionally biased region" description="Basic residues" evidence="1">
    <location>
        <begin position="280"/>
        <end position="294"/>
    </location>
</feature>
<name>A0A6J4TLJ4_9ACTN</name>
<feature type="compositionally biased region" description="Basic and acidic residues" evidence="1">
    <location>
        <begin position="37"/>
        <end position="58"/>
    </location>
</feature>
<feature type="compositionally biased region" description="Basic residues" evidence="1">
    <location>
        <begin position="235"/>
        <end position="244"/>
    </location>
</feature>
<protein>
    <submittedName>
        <fullName evidence="2">Xylose ABC transporter, permease protein XylH</fullName>
    </submittedName>
</protein>
<dbReference type="AlphaFoldDB" id="A0A6J4TLJ4"/>
<reference evidence="2" key="1">
    <citation type="submission" date="2020-02" db="EMBL/GenBank/DDBJ databases">
        <authorList>
            <person name="Meier V. D."/>
        </authorList>
    </citation>
    <scope>NUCLEOTIDE SEQUENCE</scope>
    <source>
        <strain evidence="2">AVDCRST_MAG13</strain>
    </source>
</reference>
<feature type="compositionally biased region" description="Basic residues" evidence="1">
    <location>
        <begin position="383"/>
        <end position="392"/>
    </location>
</feature>
<feature type="compositionally biased region" description="Low complexity" evidence="1">
    <location>
        <begin position="214"/>
        <end position="223"/>
    </location>
</feature>
<feature type="compositionally biased region" description="Basic residues" evidence="1">
    <location>
        <begin position="339"/>
        <end position="350"/>
    </location>
</feature>
<feature type="compositionally biased region" description="Basic residues" evidence="1">
    <location>
        <begin position="115"/>
        <end position="141"/>
    </location>
</feature>
<feature type="compositionally biased region" description="Basic and acidic residues" evidence="1">
    <location>
        <begin position="74"/>
        <end position="96"/>
    </location>
</feature>
<sequence>EHRDGSPAHAGGAARAARHRRLRARAADQPAPGRARLAADHRRPDRHRDHLPDAERPLPHRGQLRQPHRAVRRDHHDRDGRRLGAAARRDRPVDRLRLRRGGRAHRAAPDAGRQRAAHGRGHPRRDRRGRRDRHAARPHHHPDRDPLVRGDAGRPARVERRGAAPDRLARHRDPAGRVHHRPGQRVPLRRRRVAARARLRGRVRRLAAQRDPRAAQGRPGPRARVPRRPADRRAGARARRRRLCRQPGPRAAVRLPARGRAAAVLDLRPPAHALRPEGLRRRRQRRGGAPRGHRRQPDPGGGVRDLLLDGGDRRDHPRLAPALGGHERRRRLDPPVLHRGGRDRRHVAVRRPRDDQERAARGARHRVHRQRARPPGPGLGREVRHHGRRAAARGHGGLPVAARPGAVGTRV</sequence>
<dbReference type="EMBL" id="CADCVO010000577">
    <property type="protein sequence ID" value="CAA9525753.1"/>
    <property type="molecule type" value="Genomic_DNA"/>
</dbReference>
<organism evidence="2">
    <name type="scientific">uncultured Solirubrobacteraceae bacterium</name>
    <dbReference type="NCBI Taxonomy" id="1162706"/>
    <lineage>
        <taxon>Bacteria</taxon>
        <taxon>Bacillati</taxon>
        <taxon>Actinomycetota</taxon>
        <taxon>Thermoleophilia</taxon>
        <taxon>Solirubrobacterales</taxon>
        <taxon>Solirubrobacteraceae</taxon>
        <taxon>environmental samples</taxon>
    </lineage>
</organism>
<feature type="compositionally biased region" description="Basic residues" evidence="1">
    <location>
        <begin position="97"/>
        <end position="106"/>
    </location>
</feature>
<proteinExistence type="predicted"/>
<feature type="compositionally biased region" description="Basic and acidic residues" evidence="1">
    <location>
        <begin position="351"/>
        <end position="360"/>
    </location>
</feature>
<feature type="compositionally biased region" description="Basic residues" evidence="1">
    <location>
        <begin position="361"/>
        <end position="372"/>
    </location>
</feature>
<feature type="compositionally biased region" description="Basic residues" evidence="1">
    <location>
        <begin position="62"/>
        <end position="73"/>
    </location>
</feature>